<dbReference type="Proteomes" id="UP000269721">
    <property type="component" value="Unassembled WGS sequence"/>
</dbReference>
<dbReference type="InterPro" id="IPR032675">
    <property type="entry name" value="LRR_dom_sf"/>
</dbReference>
<dbReference type="SUPFAM" id="SSF52047">
    <property type="entry name" value="RNI-like"/>
    <property type="match status" value="1"/>
</dbReference>
<organism evidence="2 3">
    <name type="scientific">Blyttiomyces helicus</name>
    <dbReference type="NCBI Taxonomy" id="388810"/>
    <lineage>
        <taxon>Eukaryota</taxon>
        <taxon>Fungi</taxon>
        <taxon>Fungi incertae sedis</taxon>
        <taxon>Chytridiomycota</taxon>
        <taxon>Chytridiomycota incertae sedis</taxon>
        <taxon>Chytridiomycetes</taxon>
        <taxon>Chytridiomycetes incertae sedis</taxon>
        <taxon>Blyttiomyces</taxon>
    </lineage>
</organism>
<reference evidence="3" key="1">
    <citation type="journal article" date="2018" name="Nat. Microbiol.">
        <title>Leveraging single-cell genomics to expand the fungal tree of life.</title>
        <authorList>
            <person name="Ahrendt S.R."/>
            <person name="Quandt C.A."/>
            <person name="Ciobanu D."/>
            <person name="Clum A."/>
            <person name="Salamov A."/>
            <person name="Andreopoulos B."/>
            <person name="Cheng J.F."/>
            <person name="Woyke T."/>
            <person name="Pelin A."/>
            <person name="Henrissat B."/>
            <person name="Reynolds N.K."/>
            <person name="Benny G.L."/>
            <person name="Smith M.E."/>
            <person name="James T.Y."/>
            <person name="Grigoriev I.V."/>
        </authorList>
    </citation>
    <scope>NUCLEOTIDE SEQUENCE [LARGE SCALE GENOMIC DNA]</scope>
</reference>
<sequence length="522" mass="58398">MSTLSLSFHFPLGAAMQLDGRRSTTPSRRAKPRLRHNQGDGRYSDLRSVSLVCRDWEPVAAQRILTHVVLDSPEALWKFMTCSVGSSRGRERAALVRVLELRFADWRRFPEEFVAFVPRLRGVRALKAWEGIDPRDIRLRSPPVTLIAAFLTSSPHLVVLETPAPAPNGGDEMDLDSDEEGDVDPVVYRDGFDRAAVVRGVARLKILPSRAAAMRRRSSRSARYLMESRADDDAAVPPLNPDVMPNLEYLEIAGGNRDLFFSRLVEIRPPLRRINFVYGPSEATRSRDLLSLLKSCRTITHLDLTSDTGVDQAVLTALENYPALTMLNVSLSQFWETQKYKSESIQRILRARGANLEALHLTNIDCVDEPPLECIAQHAPRLELLRLAGCRIRHDSIKALAFIADLKVGCPNLRHVDFGVAEDNVVVSPPTEEDVRMMVFLAGLGVSDPVRCLLRSDPLPISPTRAHPIRPDPLCLRSDTIPSPPDPLPTRTASVLTRSAQSDEHLFSRDSDIPRTPIHRLW</sequence>
<protein>
    <submittedName>
        <fullName evidence="2">Uncharacterized protein</fullName>
    </submittedName>
</protein>
<dbReference type="Gene3D" id="3.80.10.10">
    <property type="entry name" value="Ribonuclease Inhibitor"/>
    <property type="match status" value="1"/>
</dbReference>
<evidence type="ECO:0000313" key="3">
    <source>
        <dbReference type="Proteomes" id="UP000269721"/>
    </source>
</evidence>
<feature type="compositionally biased region" description="Basic and acidic residues" evidence="1">
    <location>
        <begin position="501"/>
        <end position="511"/>
    </location>
</feature>
<accession>A0A4P9VZA8</accession>
<dbReference type="OrthoDB" id="421226at2759"/>
<gene>
    <name evidence="2" type="ORF">BDK51DRAFT_47135</name>
</gene>
<dbReference type="AlphaFoldDB" id="A0A4P9VZA8"/>
<feature type="region of interest" description="Disordered" evidence="1">
    <location>
        <begin position="19"/>
        <end position="41"/>
    </location>
</feature>
<dbReference type="EMBL" id="KZ999380">
    <property type="protein sequence ID" value="RKO85139.1"/>
    <property type="molecule type" value="Genomic_DNA"/>
</dbReference>
<evidence type="ECO:0000313" key="2">
    <source>
        <dbReference type="EMBL" id="RKO85139.1"/>
    </source>
</evidence>
<evidence type="ECO:0000256" key="1">
    <source>
        <dbReference type="SAM" id="MobiDB-lite"/>
    </source>
</evidence>
<feature type="compositionally biased region" description="Polar residues" evidence="1">
    <location>
        <begin position="491"/>
        <end position="500"/>
    </location>
</feature>
<proteinExistence type="predicted"/>
<keyword evidence="3" id="KW-1185">Reference proteome</keyword>
<name>A0A4P9VZA8_9FUNG</name>
<feature type="region of interest" description="Disordered" evidence="1">
    <location>
        <begin position="478"/>
        <end position="511"/>
    </location>
</feature>